<dbReference type="Pfam" id="PF03033">
    <property type="entry name" value="Glyco_transf_28"/>
    <property type="match status" value="1"/>
</dbReference>
<evidence type="ECO:0000256" key="2">
    <source>
        <dbReference type="SAM" id="MobiDB-lite"/>
    </source>
</evidence>
<comment type="caution">
    <text evidence="5">The sequence shown here is derived from an EMBL/GenBank/DDBJ whole genome shotgun (WGS) entry which is preliminary data.</text>
</comment>
<evidence type="ECO:0000313" key="5">
    <source>
        <dbReference type="EMBL" id="KAA8906724.1"/>
    </source>
</evidence>
<dbReference type="Gene3D" id="3.40.50.2000">
    <property type="entry name" value="Glycogen Phosphorylase B"/>
    <property type="match status" value="2"/>
</dbReference>
<dbReference type="OrthoDB" id="5835829at2759"/>
<dbReference type="AlphaFoldDB" id="A0A5J5EY09"/>
<dbReference type="Proteomes" id="UP000326924">
    <property type="component" value="Unassembled WGS sequence"/>
</dbReference>
<reference evidence="5 6" key="1">
    <citation type="submission" date="2019-09" db="EMBL/GenBank/DDBJ databases">
        <title>Draft genome of the ectomycorrhizal ascomycete Sphaerosporella brunnea.</title>
        <authorList>
            <consortium name="DOE Joint Genome Institute"/>
            <person name="Benucci G.M."/>
            <person name="Marozzi G."/>
            <person name="Antonielli L."/>
            <person name="Sanchez S."/>
            <person name="Marco P."/>
            <person name="Wang X."/>
            <person name="Falini L.B."/>
            <person name="Barry K."/>
            <person name="Haridas S."/>
            <person name="Lipzen A."/>
            <person name="Labutti K."/>
            <person name="Grigoriev I.V."/>
            <person name="Murat C."/>
            <person name="Martin F."/>
            <person name="Albertini E."/>
            <person name="Donnini D."/>
            <person name="Bonito G."/>
        </authorList>
    </citation>
    <scope>NUCLEOTIDE SEQUENCE [LARGE SCALE GENOMIC DNA]</scope>
    <source>
        <strain evidence="5 6">Sb_GMNB300</strain>
    </source>
</reference>
<feature type="region of interest" description="Disordered" evidence="2">
    <location>
        <begin position="935"/>
        <end position="970"/>
    </location>
</feature>
<dbReference type="SUPFAM" id="SSF53756">
    <property type="entry name" value="UDP-Glycosyltransferase/glycogen phosphorylase"/>
    <property type="match status" value="1"/>
</dbReference>
<feature type="compositionally biased region" description="Polar residues" evidence="2">
    <location>
        <begin position="205"/>
        <end position="222"/>
    </location>
</feature>
<dbReference type="Pfam" id="PF06722">
    <property type="entry name" value="EryCIII-like_C"/>
    <property type="match status" value="1"/>
</dbReference>
<gene>
    <name evidence="5" type="ORF">FN846DRAFT_710716</name>
</gene>
<dbReference type="InterPro" id="IPR004276">
    <property type="entry name" value="GlycoTrans_28_N"/>
</dbReference>
<keyword evidence="6" id="KW-1185">Reference proteome</keyword>
<protein>
    <submittedName>
        <fullName evidence="5">Uncharacterized protein</fullName>
    </submittedName>
</protein>
<dbReference type="PANTHER" id="PTHR48050:SF5">
    <property type="entry name" value="UDP-GLUCOSE,STEROL TRANSFERASE"/>
    <property type="match status" value="1"/>
</dbReference>
<feature type="region of interest" description="Disordered" evidence="2">
    <location>
        <begin position="563"/>
        <end position="588"/>
    </location>
</feature>
<evidence type="ECO:0000259" key="3">
    <source>
        <dbReference type="Pfam" id="PF03033"/>
    </source>
</evidence>
<feature type="domain" description="Glycosyltransferase family 28 N-terminal" evidence="3">
    <location>
        <begin position="96"/>
        <end position="164"/>
    </location>
</feature>
<organism evidence="5 6">
    <name type="scientific">Sphaerosporella brunnea</name>
    <dbReference type="NCBI Taxonomy" id="1250544"/>
    <lineage>
        <taxon>Eukaryota</taxon>
        <taxon>Fungi</taxon>
        <taxon>Dikarya</taxon>
        <taxon>Ascomycota</taxon>
        <taxon>Pezizomycotina</taxon>
        <taxon>Pezizomycetes</taxon>
        <taxon>Pezizales</taxon>
        <taxon>Pyronemataceae</taxon>
        <taxon>Sphaerosporella</taxon>
    </lineage>
</organism>
<feature type="region of interest" description="Disordered" evidence="2">
    <location>
        <begin position="203"/>
        <end position="223"/>
    </location>
</feature>
<feature type="domain" description="Erythromycin biosynthesis protein CIII-like C-terminal" evidence="4">
    <location>
        <begin position="434"/>
        <end position="526"/>
    </location>
</feature>
<evidence type="ECO:0000259" key="4">
    <source>
        <dbReference type="Pfam" id="PF06722"/>
    </source>
</evidence>
<dbReference type="EMBL" id="VXIS01000086">
    <property type="protein sequence ID" value="KAA8906724.1"/>
    <property type="molecule type" value="Genomic_DNA"/>
</dbReference>
<name>A0A5J5EY09_9PEZI</name>
<evidence type="ECO:0000313" key="6">
    <source>
        <dbReference type="Proteomes" id="UP000326924"/>
    </source>
</evidence>
<evidence type="ECO:0000256" key="1">
    <source>
        <dbReference type="ARBA" id="ARBA00022679"/>
    </source>
</evidence>
<dbReference type="FunFam" id="3.40.50.2000:FF:000009">
    <property type="entry name" value="Sterol 3-beta-glucosyltransferase UGT80A2"/>
    <property type="match status" value="1"/>
</dbReference>
<proteinExistence type="predicted"/>
<dbReference type="GO" id="GO:0016906">
    <property type="term" value="F:sterol 3-beta-glucosyltransferase activity"/>
    <property type="evidence" value="ECO:0007669"/>
    <property type="project" value="UniProtKB-ARBA"/>
</dbReference>
<dbReference type="InterPro" id="IPR050426">
    <property type="entry name" value="Glycosyltransferase_28"/>
</dbReference>
<dbReference type="InterPro" id="IPR002213">
    <property type="entry name" value="UDP_glucos_trans"/>
</dbReference>
<dbReference type="InParanoid" id="A0A5J5EY09"/>
<feature type="region of interest" description="Disordered" evidence="2">
    <location>
        <begin position="703"/>
        <end position="736"/>
    </location>
</feature>
<feature type="region of interest" description="Disordered" evidence="2">
    <location>
        <begin position="1"/>
        <end position="22"/>
    </location>
</feature>
<dbReference type="InterPro" id="IPR010610">
    <property type="entry name" value="EryCIII-like_C"/>
</dbReference>
<dbReference type="GO" id="GO:0005975">
    <property type="term" value="P:carbohydrate metabolic process"/>
    <property type="evidence" value="ECO:0007669"/>
    <property type="project" value="InterPro"/>
</dbReference>
<dbReference type="CDD" id="cd03784">
    <property type="entry name" value="GT1_Gtf-like"/>
    <property type="match status" value="1"/>
</dbReference>
<accession>A0A5J5EY09</accession>
<keyword evidence="1" id="KW-0808">Transferase</keyword>
<sequence length="970" mass="107101">MTSSARPSVSAGRKSIRNTWSPATRPLPANALSISYKDFTTAAHVSPRDGRVHISLNALHPSVLASLPRQLADAVEKAKEEERKGGKDAPLPRLNIVIMVIGSRGDVQPFIAIAKGLMEGGHRVRLATHGAFREFVREHGVEFFDVGGDPGELMAFMVKNPGLVPGVEAIKQGEIAKRREQMYEMFQGFWRACIEPSDKYRPRNDNASIRSEVTSSTHNTGATYDHGEADVEPFIADAIIANPPSFAHVHCAEKLGIPLHLMFTFPYSPTQEIAHPLAFIANSNMGSEYTNAISYPMVEMMTWQGLGDLVNRFREKTLRLEPVATLWAPGMISRLKVPYTYMWSPALIPKPKDWGRHIEVTGFVFLDQSKDYEPPEDLQKFLDAGEPPVYIGFGSIVVDDPNTLTHTLFEAIKATGVRALVSKGWGGLGGADASDNVFMLGNTPHDWLFSKVSAVVHHGGAGTTAIGLFHGKPTMVVPFFGDQPFWGAMIHNAGAGPEPVPHKDLTAENLAEGIKTLLSDECQNAAKAISRRIKEEDGDGAKNAVASFYRGLTELDLKGKRGLGKRGKTYGEGGPMGPGEGKSGTGGPGIRCDILQENVAVWRVRRTRVRLSVIAAAWLVEKKFIDWKDLRLLRHTEWNDYDGPGEPLSGGFSALFGSIAGVAKGIIGVPYTLIKGAKRFDDEVDIVEELKPATTRRRFRDRFRKAKREHQDDEDWKSTSHSSTHRKHKQSIPHDLAAGTKKSLKRIVRSSVRAPLDVSLAVAQGFHNAPRLYGDEVRRPQRITGFHSGMRAAGKGLALGIYDGFTGLVTQPYKGVQTEGLVGAIKGVGKGFGGLVFKTQAGLAGCIAFPLKGIHREARKGRDRKVLWRIMEARKRQGWKELERFRQGVEGNGEALLEERMKFGWEKVLEERRKRTERATKIGREIERRRERRLVRREEEMGGQAAGMEEVGEENGSGERERVGRRVTSP</sequence>
<feature type="compositionally biased region" description="Gly residues" evidence="2">
    <location>
        <begin position="570"/>
        <end position="588"/>
    </location>
</feature>
<dbReference type="PANTHER" id="PTHR48050">
    <property type="entry name" value="STEROL 3-BETA-GLUCOSYLTRANSFERASE"/>
    <property type="match status" value="1"/>
</dbReference>